<feature type="compositionally biased region" description="Polar residues" evidence="16">
    <location>
        <begin position="770"/>
        <end position="783"/>
    </location>
</feature>
<dbReference type="SUPFAM" id="SSF55874">
    <property type="entry name" value="ATPase domain of HSP90 chaperone/DNA topoisomerase II/histidine kinase"/>
    <property type="match status" value="1"/>
</dbReference>
<comment type="caution">
    <text evidence="21">The sequence shown here is derived from an EMBL/GenBank/DDBJ whole genome shotgun (WGS) entry which is preliminary data.</text>
</comment>
<dbReference type="SUPFAM" id="SSF55781">
    <property type="entry name" value="GAF domain-like"/>
    <property type="match status" value="1"/>
</dbReference>
<dbReference type="PRINTS" id="PR00344">
    <property type="entry name" value="BCTRLSENSOR"/>
</dbReference>
<comment type="subcellular location">
    <subcellularLocation>
        <location evidence="2">Cell membrane</location>
        <topology evidence="2">Multi-pass membrane protein</topology>
    </subcellularLocation>
</comment>
<gene>
    <name evidence="21" type="ORF">BAVI_04554</name>
</gene>
<evidence type="ECO:0000259" key="20">
    <source>
        <dbReference type="PROSITE" id="PS50885"/>
    </source>
</evidence>
<dbReference type="SMART" id="SM00388">
    <property type="entry name" value="HisKA"/>
    <property type="match status" value="1"/>
</dbReference>
<sequence length="959" mass="106982">MQKEIDYVSEHDIEVHDLANQIQKNILDMETGMRGYVITGNDEYLEPYNLASRSWLNNYNKLYTLLTDNSRQQRNLEEMKPLILSWVTNSGEYVINSKKANNTAALDKHFSENTGKKLTDQLRTQFESFLANEKKITTERTKQLNESNMNLKITLYAIIILVTVITIATAIILSNSIVKTIKQVVKTITHITESEVDLTARIKVNTHDETQELAEAMNKLLSSLEKQSWVQKSMTEIATMYQGITDIKELTQAFITKLAPLLEATYGVVYLRRSDADGVVEYVKSAGYALEDEEHAAASFRLGEGLIGQAALDKRIFLIDQLPEDHFKVTSGLGASSPRSLLIAPILVDDRVEAVVEFASLQPFLSQHLTLLDMLQDKFGSAITNVAGRMEVERLLGESQILTEELQAQSEELQAQSEELQMQQEQLRITNEFLEEKNEFAEQRAAELKIAKDELEDYSRKLKQSSQYKTDFLANMSHELRTPLNSILILSQMLMENTAEMDRSEVEEYARVVHTSGGDLLRLIDDILDLSKVEAGKIEILTDEVNVTEIPLLLRTTFEPVAAKKNLRFEVLTGPDVPAVISTDGQRLQQILKNLLSNAFKFTEKGGVTVRIELADPEKAAELLGGNADEAMRDVKAGEANHGVQAGEVMLAISVTDTGIGIPCDKQEIIFNAFQQVDGTTNRLYGGTGLGLSICREFTRLLGGVIDVQSEVDKGSTFTLYIPSKLALEYQDRNHQQALEETAASASGTTSDQEWTEGKADWPANERTVAGNSGERTGANNSGKRIADNSGKRTVDEYSDGRTAVLCLDEPTEPENSDEYTETEMSDKQLFTGKKVLLVEDDGRNVYALVTALESRGVVVQVAENGKRALEVLQVHPDFDLIFMDIMMPVMGGYEAMKAIRHDLGLQTLPIIALTAKAMKGERDKCLEAGASDYIMKPLNIDQLFSLMRVWLTEQVERD</sequence>
<feature type="compositionally biased region" description="Polar residues" evidence="16">
    <location>
        <begin position="737"/>
        <end position="753"/>
    </location>
</feature>
<evidence type="ECO:0000256" key="2">
    <source>
        <dbReference type="ARBA" id="ARBA00004651"/>
    </source>
</evidence>
<feature type="compositionally biased region" description="Basic and acidic residues" evidence="16">
    <location>
        <begin position="785"/>
        <end position="796"/>
    </location>
</feature>
<feature type="transmembrane region" description="Helical" evidence="17">
    <location>
        <begin position="153"/>
        <end position="173"/>
    </location>
</feature>
<dbReference type="Pfam" id="PF13185">
    <property type="entry name" value="GAF_2"/>
    <property type="match status" value="1"/>
</dbReference>
<keyword evidence="6 14" id="KW-0597">Phosphoprotein</keyword>
<dbReference type="InterPro" id="IPR007891">
    <property type="entry name" value="CHASE3"/>
</dbReference>
<evidence type="ECO:0000256" key="10">
    <source>
        <dbReference type="ARBA" id="ARBA00022840"/>
    </source>
</evidence>
<evidence type="ECO:0000256" key="4">
    <source>
        <dbReference type="ARBA" id="ARBA00012438"/>
    </source>
</evidence>
<keyword evidence="9 21" id="KW-0418">Kinase</keyword>
<dbReference type="AlphaFoldDB" id="A0AB94ISG8"/>
<dbReference type="Gene3D" id="3.30.450.40">
    <property type="match status" value="1"/>
</dbReference>
<dbReference type="Pfam" id="PF05227">
    <property type="entry name" value="CHASE3"/>
    <property type="match status" value="1"/>
</dbReference>
<evidence type="ECO:0000256" key="9">
    <source>
        <dbReference type="ARBA" id="ARBA00022777"/>
    </source>
</evidence>
<keyword evidence="22" id="KW-1185">Reference proteome</keyword>
<dbReference type="InterPro" id="IPR029016">
    <property type="entry name" value="GAF-like_dom_sf"/>
</dbReference>
<evidence type="ECO:0000256" key="15">
    <source>
        <dbReference type="SAM" id="Coils"/>
    </source>
</evidence>
<keyword evidence="17" id="KW-0812">Transmembrane</keyword>
<dbReference type="Gene3D" id="1.10.287.130">
    <property type="match status" value="1"/>
</dbReference>
<feature type="domain" description="HAMP" evidence="20">
    <location>
        <begin position="175"/>
        <end position="229"/>
    </location>
</feature>
<dbReference type="Pfam" id="PF00072">
    <property type="entry name" value="Response_reg"/>
    <property type="match status" value="1"/>
</dbReference>
<keyword evidence="17" id="KW-1133">Transmembrane helix</keyword>
<dbReference type="Pfam" id="PF02518">
    <property type="entry name" value="HATPase_c"/>
    <property type="match status" value="1"/>
</dbReference>
<dbReference type="CDD" id="cd16922">
    <property type="entry name" value="HATPase_EvgS-ArcB-TorS-like"/>
    <property type="match status" value="1"/>
</dbReference>
<dbReference type="FunFam" id="3.30.565.10:FF:000010">
    <property type="entry name" value="Sensor histidine kinase RcsC"/>
    <property type="match status" value="1"/>
</dbReference>
<dbReference type="InterPro" id="IPR003660">
    <property type="entry name" value="HAMP_dom"/>
</dbReference>
<proteinExistence type="inferred from homology"/>
<evidence type="ECO:0000259" key="19">
    <source>
        <dbReference type="PROSITE" id="PS50110"/>
    </source>
</evidence>
<evidence type="ECO:0000256" key="5">
    <source>
        <dbReference type="ARBA" id="ARBA00022475"/>
    </source>
</evidence>
<evidence type="ECO:0000259" key="18">
    <source>
        <dbReference type="PROSITE" id="PS50109"/>
    </source>
</evidence>
<evidence type="ECO:0000256" key="1">
    <source>
        <dbReference type="ARBA" id="ARBA00000085"/>
    </source>
</evidence>
<dbReference type="CDD" id="cd00082">
    <property type="entry name" value="HisKA"/>
    <property type="match status" value="1"/>
</dbReference>
<dbReference type="SUPFAM" id="SSF47384">
    <property type="entry name" value="Homodimeric domain of signal transducing histidine kinase"/>
    <property type="match status" value="1"/>
</dbReference>
<dbReference type="CDD" id="cd06225">
    <property type="entry name" value="HAMP"/>
    <property type="match status" value="1"/>
</dbReference>
<evidence type="ECO:0000256" key="3">
    <source>
        <dbReference type="ARBA" id="ARBA00006402"/>
    </source>
</evidence>
<evidence type="ECO:0000256" key="16">
    <source>
        <dbReference type="SAM" id="MobiDB-lite"/>
    </source>
</evidence>
<evidence type="ECO:0000256" key="17">
    <source>
        <dbReference type="SAM" id="Phobius"/>
    </source>
</evidence>
<dbReference type="SMART" id="SM00065">
    <property type="entry name" value="GAF"/>
    <property type="match status" value="1"/>
</dbReference>
<keyword evidence="10" id="KW-0067">ATP-binding</keyword>
<protein>
    <recommendedName>
        <fullName evidence="13">Circadian input-output histidine kinase CikA</fullName>
        <ecNumber evidence="4">2.7.13.3</ecNumber>
    </recommendedName>
</protein>
<dbReference type="Proteomes" id="UP000018877">
    <property type="component" value="Unassembled WGS sequence"/>
</dbReference>
<dbReference type="Pfam" id="PF00672">
    <property type="entry name" value="HAMP"/>
    <property type="match status" value="1"/>
</dbReference>
<dbReference type="InterPro" id="IPR036890">
    <property type="entry name" value="HATPase_C_sf"/>
</dbReference>
<evidence type="ECO:0000256" key="13">
    <source>
        <dbReference type="ARBA" id="ARBA00074306"/>
    </source>
</evidence>
<evidence type="ECO:0000256" key="8">
    <source>
        <dbReference type="ARBA" id="ARBA00022741"/>
    </source>
</evidence>
<dbReference type="PANTHER" id="PTHR45339">
    <property type="entry name" value="HYBRID SIGNAL TRANSDUCTION HISTIDINE KINASE J"/>
    <property type="match status" value="1"/>
</dbReference>
<dbReference type="PROSITE" id="PS50110">
    <property type="entry name" value="RESPONSE_REGULATORY"/>
    <property type="match status" value="1"/>
</dbReference>
<keyword evidence="7" id="KW-0808">Transferase</keyword>
<dbReference type="CDD" id="cd19410">
    <property type="entry name" value="HK9-like_sensor"/>
    <property type="match status" value="1"/>
</dbReference>
<evidence type="ECO:0000313" key="21">
    <source>
        <dbReference type="EMBL" id="ETI70014.1"/>
    </source>
</evidence>
<dbReference type="InterPro" id="IPR003018">
    <property type="entry name" value="GAF"/>
</dbReference>
<feature type="modified residue" description="4-aspartylphosphate" evidence="14">
    <location>
        <position position="885"/>
    </location>
</feature>
<dbReference type="PROSITE" id="PS50109">
    <property type="entry name" value="HIS_KIN"/>
    <property type="match status" value="1"/>
</dbReference>
<dbReference type="Gene3D" id="3.30.565.10">
    <property type="entry name" value="Histidine kinase-like ATPase, C-terminal domain"/>
    <property type="match status" value="1"/>
</dbReference>
<evidence type="ECO:0000256" key="6">
    <source>
        <dbReference type="ARBA" id="ARBA00022553"/>
    </source>
</evidence>
<evidence type="ECO:0000313" key="22">
    <source>
        <dbReference type="Proteomes" id="UP000018877"/>
    </source>
</evidence>
<dbReference type="CDD" id="cd17546">
    <property type="entry name" value="REC_hyHK_CKI1_RcsC-like"/>
    <property type="match status" value="1"/>
</dbReference>
<keyword evidence="11" id="KW-0902">Two-component regulatory system</keyword>
<dbReference type="GO" id="GO:0005886">
    <property type="term" value="C:plasma membrane"/>
    <property type="evidence" value="ECO:0007669"/>
    <property type="project" value="UniProtKB-SubCell"/>
</dbReference>
<dbReference type="SMART" id="SM00387">
    <property type="entry name" value="HATPase_c"/>
    <property type="match status" value="1"/>
</dbReference>
<evidence type="ECO:0000256" key="14">
    <source>
        <dbReference type="PROSITE-ProRule" id="PRU00169"/>
    </source>
</evidence>
<dbReference type="SMART" id="SM00448">
    <property type="entry name" value="REC"/>
    <property type="match status" value="1"/>
</dbReference>
<feature type="region of interest" description="Disordered" evidence="16">
    <location>
        <begin position="737"/>
        <end position="796"/>
    </location>
</feature>
<dbReference type="InterPro" id="IPR004358">
    <property type="entry name" value="Sig_transdc_His_kin-like_C"/>
</dbReference>
<organism evidence="21 22">
    <name type="scientific">Neobacillus vireti LMG 21834</name>
    <dbReference type="NCBI Taxonomy" id="1131730"/>
    <lineage>
        <taxon>Bacteria</taxon>
        <taxon>Bacillati</taxon>
        <taxon>Bacillota</taxon>
        <taxon>Bacilli</taxon>
        <taxon>Bacillales</taxon>
        <taxon>Bacillaceae</taxon>
        <taxon>Neobacillus</taxon>
    </lineage>
</organism>
<dbReference type="Gene3D" id="6.10.340.10">
    <property type="match status" value="1"/>
</dbReference>
<name>A0AB94ISG8_9BACI</name>
<keyword evidence="8" id="KW-0547">Nucleotide-binding</keyword>
<dbReference type="InterPro" id="IPR001789">
    <property type="entry name" value="Sig_transdc_resp-reg_receiver"/>
</dbReference>
<dbReference type="Pfam" id="PF00512">
    <property type="entry name" value="HisKA"/>
    <property type="match status" value="1"/>
</dbReference>
<dbReference type="EC" id="2.7.13.3" evidence="4"/>
<feature type="coiled-coil region" evidence="15">
    <location>
        <begin position="392"/>
        <end position="468"/>
    </location>
</feature>
<dbReference type="InterPro" id="IPR011006">
    <property type="entry name" value="CheY-like_superfamily"/>
</dbReference>
<feature type="domain" description="Response regulatory" evidence="19">
    <location>
        <begin position="835"/>
        <end position="952"/>
    </location>
</feature>
<reference evidence="21 22" key="1">
    <citation type="journal article" date="2014" name="Environ. Microbiol.">
        <title>The nitrate-ammonifying and nosZ-carrying bacterium Bacillus vireti is a potent source and sink for nitric and nitrous oxide under high nitrate conditions.</title>
        <authorList>
            <person name="Mania D."/>
            <person name="Heylen K."/>
            <person name="van Spanning R.J."/>
            <person name="Frostegard A."/>
        </authorList>
    </citation>
    <scope>NUCLEOTIDE SEQUENCE [LARGE SCALE GENOMIC DNA]</scope>
    <source>
        <strain evidence="21 22">LMG 21834</strain>
    </source>
</reference>
<dbReference type="EMBL" id="ALAN01000031">
    <property type="protein sequence ID" value="ETI70014.1"/>
    <property type="molecule type" value="Genomic_DNA"/>
</dbReference>
<dbReference type="InterPro" id="IPR003661">
    <property type="entry name" value="HisK_dim/P_dom"/>
</dbReference>
<comment type="similarity">
    <text evidence="3">In the N-terminal section; belongs to the phytochrome family.</text>
</comment>
<dbReference type="PANTHER" id="PTHR45339:SF1">
    <property type="entry name" value="HYBRID SIGNAL TRANSDUCTION HISTIDINE KINASE J"/>
    <property type="match status" value="1"/>
</dbReference>
<feature type="domain" description="Histidine kinase" evidence="18">
    <location>
        <begin position="475"/>
        <end position="726"/>
    </location>
</feature>
<evidence type="ECO:0000256" key="7">
    <source>
        <dbReference type="ARBA" id="ARBA00022679"/>
    </source>
</evidence>
<keyword evidence="15" id="KW-0175">Coiled coil</keyword>
<dbReference type="SMART" id="SM00304">
    <property type="entry name" value="HAMP"/>
    <property type="match status" value="1"/>
</dbReference>
<dbReference type="Gene3D" id="3.40.50.2300">
    <property type="match status" value="1"/>
</dbReference>
<evidence type="ECO:0000256" key="12">
    <source>
        <dbReference type="ARBA" id="ARBA00023136"/>
    </source>
</evidence>
<accession>A0AB94ISG8</accession>
<dbReference type="GO" id="GO:0005524">
    <property type="term" value="F:ATP binding"/>
    <property type="evidence" value="ECO:0007669"/>
    <property type="project" value="UniProtKB-KW"/>
</dbReference>
<keyword evidence="5" id="KW-1003">Cell membrane</keyword>
<evidence type="ECO:0000256" key="11">
    <source>
        <dbReference type="ARBA" id="ARBA00023012"/>
    </source>
</evidence>
<dbReference type="InterPro" id="IPR003594">
    <property type="entry name" value="HATPase_dom"/>
</dbReference>
<dbReference type="PROSITE" id="PS50885">
    <property type="entry name" value="HAMP"/>
    <property type="match status" value="1"/>
</dbReference>
<dbReference type="GO" id="GO:0000155">
    <property type="term" value="F:phosphorelay sensor kinase activity"/>
    <property type="evidence" value="ECO:0007669"/>
    <property type="project" value="InterPro"/>
</dbReference>
<comment type="catalytic activity">
    <reaction evidence="1">
        <text>ATP + protein L-histidine = ADP + protein N-phospho-L-histidine.</text>
        <dbReference type="EC" id="2.7.13.3"/>
    </reaction>
</comment>
<dbReference type="InterPro" id="IPR005467">
    <property type="entry name" value="His_kinase_dom"/>
</dbReference>
<dbReference type="SUPFAM" id="SSF52172">
    <property type="entry name" value="CheY-like"/>
    <property type="match status" value="1"/>
</dbReference>
<dbReference type="InterPro" id="IPR036097">
    <property type="entry name" value="HisK_dim/P_sf"/>
</dbReference>
<keyword evidence="12 17" id="KW-0472">Membrane</keyword>